<keyword evidence="1" id="KW-1133">Transmembrane helix</keyword>
<accession>A0AAW0AKX0</accession>
<reference evidence="2 3" key="1">
    <citation type="journal article" date="2024" name="J Genomics">
        <title>Draft genome sequencing and assembly of Favolaschia claudopus CIRM-BRFM 2984 isolated from oak limbs.</title>
        <authorList>
            <person name="Navarro D."/>
            <person name="Drula E."/>
            <person name="Chaduli D."/>
            <person name="Cazenave R."/>
            <person name="Ahrendt S."/>
            <person name="Wang J."/>
            <person name="Lipzen A."/>
            <person name="Daum C."/>
            <person name="Barry K."/>
            <person name="Grigoriev I.V."/>
            <person name="Favel A."/>
            <person name="Rosso M.N."/>
            <person name="Martin F."/>
        </authorList>
    </citation>
    <scope>NUCLEOTIDE SEQUENCE [LARGE SCALE GENOMIC DNA]</scope>
    <source>
        <strain evidence="2 3">CIRM-BRFM 2984</strain>
    </source>
</reference>
<keyword evidence="3" id="KW-1185">Reference proteome</keyword>
<keyword evidence="1" id="KW-0812">Transmembrane</keyword>
<organism evidence="2 3">
    <name type="scientific">Favolaschia claudopus</name>
    <dbReference type="NCBI Taxonomy" id="2862362"/>
    <lineage>
        <taxon>Eukaryota</taxon>
        <taxon>Fungi</taxon>
        <taxon>Dikarya</taxon>
        <taxon>Basidiomycota</taxon>
        <taxon>Agaricomycotina</taxon>
        <taxon>Agaricomycetes</taxon>
        <taxon>Agaricomycetidae</taxon>
        <taxon>Agaricales</taxon>
        <taxon>Marasmiineae</taxon>
        <taxon>Mycenaceae</taxon>
        <taxon>Favolaschia</taxon>
    </lineage>
</organism>
<evidence type="ECO:0000313" key="2">
    <source>
        <dbReference type="EMBL" id="KAK7013432.1"/>
    </source>
</evidence>
<dbReference type="Proteomes" id="UP001362999">
    <property type="component" value="Unassembled WGS sequence"/>
</dbReference>
<feature type="transmembrane region" description="Helical" evidence="1">
    <location>
        <begin position="54"/>
        <end position="74"/>
    </location>
</feature>
<proteinExistence type="predicted"/>
<name>A0AAW0AKX0_9AGAR</name>
<keyword evidence="1" id="KW-0472">Membrane</keyword>
<dbReference type="EMBL" id="JAWWNJ010000059">
    <property type="protein sequence ID" value="KAK7013432.1"/>
    <property type="molecule type" value="Genomic_DNA"/>
</dbReference>
<sequence length="124" mass="14111">MPHMHDSLLSSVSSSHSNLLPTAITRLISALIWGIHGVLYGSRWPLQTAIFSRFLAFYAQILGFMRCLLCIRPAPTSAYEYILPLRGTSMRYIRERPAPICVYELPCALHPHLPSAYMRLRIII</sequence>
<dbReference type="AlphaFoldDB" id="A0AAW0AKX0"/>
<comment type="caution">
    <text evidence="2">The sequence shown here is derived from an EMBL/GenBank/DDBJ whole genome shotgun (WGS) entry which is preliminary data.</text>
</comment>
<evidence type="ECO:0000313" key="3">
    <source>
        <dbReference type="Proteomes" id="UP001362999"/>
    </source>
</evidence>
<evidence type="ECO:0000256" key="1">
    <source>
        <dbReference type="SAM" id="Phobius"/>
    </source>
</evidence>
<feature type="transmembrane region" description="Helical" evidence="1">
    <location>
        <begin position="20"/>
        <end position="42"/>
    </location>
</feature>
<protein>
    <submittedName>
        <fullName evidence="2">Uncharacterized protein</fullName>
    </submittedName>
</protein>
<gene>
    <name evidence="2" type="ORF">R3P38DRAFT_3206725</name>
</gene>